<dbReference type="SUPFAM" id="SSF53383">
    <property type="entry name" value="PLP-dependent transferases"/>
    <property type="match status" value="1"/>
</dbReference>
<dbReference type="Proteomes" id="UP000464593">
    <property type="component" value="Chromosome"/>
</dbReference>
<dbReference type="InterPro" id="IPR015422">
    <property type="entry name" value="PyrdxlP-dep_Trfase_small"/>
</dbReference>
<sequence>MMLHTSCSELCERTADVILSEGHFLRHLMRLQDRVREATAGGLRVLDELGAEVFCRPEQSLYLWARFPGIDDTAVLTREVQGRGVTRAPGAIFQTNQKTVTPWTREEASTGNPFKGRDKRSLQVAAFRQISLKLGFWNHAAARSPHKVSGILQMSWGKALASQILVCL</sequence>
<reference evidence="1 2" key="1">
    <citation type="submission" date="2019-05" db="EMBL/GenBank/DDBJ databases">
        <title>Complete genome sequence of Pseudomonas Pseudomonas resinovorans.</title>
        <authorList>
            <person name="Chen H.-P."/>
        </authorList>
    </citation>
    <scope>NUCLEOTIDE SEQUENCE [LARGE SCALE GENOMIC DNA]</scope>
    <source>
        <strain evidence="1 2">TCU-CK1</strain>
    </source>
</reference>
<dbReference type="EMBL" id="CP040324">
    <property type="protein sequence ID" value="QHB27563.1"/>
    <property type="molecule type" value="Genomic_DNA"/>
</dbReference>
<evidence type="ECO:0000313" key="1">
    <source>
        <dbReference type="EMBL" id="QHB27563.1"/>
    </source>
</evidence>
<dbReference type="Gene3D" id="3.90.1150.10">
    <property type="entry name" value="Aspartate Aminotransferase, domain 1"/>
    <property type="match status" value="1"/>
</dbReference>
<proteinExistence type="predicted"/>
<gene>
    <name evidence="1" type="ORF">TCK1_2217</name>
</gene>
<evidence type="ECO:0000313" key="2">
    <source>
        <dbReference type="Proteomes" id="UP000464593"/>
    </source>
</evidence>
<dbReference type="AlphaFoldDB" id="A0AAE6V1Y4"/>
<protein>
    <submittedName>
        <fullName evidence="1">GntR family transcriptional regulator</fullName>
    </submittedName>
</protein>
<accession>A0AAE6V1Y4</accession>
<organism evidence="1 2">
    <name type="scientific">Pseudomonas monteilii</name>
    <dbReference type="NCBI Taxonomy" id="76759"/>
    <lineage>
        <taxon>Bacteria</taxon>
        <taxon>Pseudomonadati</taxon>
        <taxon>Pseudomonadota</taxon>
        <taxon>Gammaproteobacteria</taxon>
        <taxon>Pseudomonadales</taxon>
        <taxon>Pseudomonadaceae</taxon>
        <taxon>Pseudomonas</taxon>
    </lineage>
</organism>
<dbReference type="InterPro" id="IPR015424">
    <property type="entry name" value="PyrdxlP-dep_Trfase"/>
</dbReference>
<name>A0AAE6V1Y4_9PSED</name>